<proteinExistence type="predicted"/>
<reference evidence="2 3" key="1">
    <citation type="journal article" date="2019" name="Front. Microbiol.">
        <title>Ammonia Oxidation by the Arctic Terrestrial Thaumarchaeote Candidatus Nitrosocosmicus arcticus Is Stimulated by Increasing Temperatures.</title>
        <authorList>
            <person name="Alves R.J.E."/>
            <person name="Kerou M."/>
            <person name="Zappe A."/>
            <person name="Bittner R."/>
            <person name="Abby S.S."/>
            <person name="Schmidt H.A."/>
            <person name="Pfeifer K."/>
            <person name="Schleper C."/>
        </authorList>
    </citation>
    <scope>NUCLEOTIDE SEQUENCE [LARGE SCALE GENOMIC DNA]</scope>
    <source>
        <strain evidence="2 3">Kfb</strain>
    </source>
</reference>
<comment type="caution">
    <text evidence="2">The sequence shown here is derived from an EMBL/GenBank/DDBJ whole genome shotgun (WGS) entry which is preliminary data.</text>
</comment>
<gene>
    <name evidence="2" type="primary">nurA</name>
    <name evidence="2" type="ORF">NARC_30242</name>
</gene>
<name>A0A557SY43_9ARCH</name>
<dbReference type="InterPro" id="IPR018977">
    <property type="entry name" value="NurA_domain"/>
</dbReference>
<evidence type="ECO:0000313" key="3">
    <source>
        <dbReference type="Proteomes" id="UP000315289"/>
    </source>
</evidence>
<dbReference type="EMBL" id="VOAH01000003">
    <property type="protein sequence ID" value="TVP41527.1"/>
    <property type="molecule type" value="Genomic_DNA"/>
</dbReference>
<accession>A0A557SY43</accession>
<evidence type="ECO:0000259" key="1">
    <source>
        <dbReference type="Pfam" id="PF09376"/>
    </source>
</evidence>
<dbReference type="Pfam" id="PF09376">
    <property type="entry name" value="NurA"/>
    <property type="match status" value="1"/>
</dbReference>
<keyword evidence="3" id="KW-1185">Reference proteome</keyword>
<dbReference type="Proteomes" id="UP000315289">
    <property type="component" value="Unassembled WGS sequence"/>
</dbReference>
<organism evidence="2 3">
    <name type="scientific">Candidatus Nitrosocosmicus arcticus</name>
    <dbReference type="NCBI Taxonomy" id="2035267"/>
    <lineage>
        <taxon>Archaea</taxon>
        <taxon>Nitrososphaerota</taxon>
        <taxon>Nitrososphaeria</taxon>
        <taxon>Nitrososphaerales</taxon>
        <taxon>Nitrososphaeraceae</taxon>
        <taxon>Candidatus Nitrosocosmicus</taxon>
    </lineage>
</organism>
<protein>
    <submittedName>
        <fullName evidence="2">Putative NurA nuclease</fullName>
    </submittedName>
</protein>
<sequence length="293" mass="33102">MLELSRVLLPDLYLDAIKNKEKKLSSIHGDEFDDLLKIASTKWVEYEPVKKPSFSVGVDSSWNKKSFQGIDLFVIDSVAVSSHNQVLGSKWDYGISNITGDSLSAKAMKMEIDLTKCVLDQKPDYVCVDGSIISNLIHNKNVSYRENVQSLFGNDQKSDVLFISKNSTSKNQFKEFGSRAADIYYYNKLGYKTGFSLANKNNFISDTLAVVEIYARLTAYVPLIKIEIINRTHITKPEIQNLVDGLCYHSIKGYPYCLKLAHQSCKITNNDVKRLASLYGFKNEFGSRDSLNE</sequence>
<dbReference type="AlphaFoldDB" id="A0A557SY43"/>
<evidence type="ECO:0000313" key="2">
    <source>
        <dbReference type="EMBL" id="TVP41527.1"/>
    </source>
</evidence>
<feature type="domain" description="NurA" evidence="1">
    <location>
        <begin position="56"/>
        <end position="267"/>
    </location>
</feature>